<keyword evidence="2" id="KW-1185">Reference proteome</keyword>
<name>A0A0M6XPX0_9RHOB</name>
<sequence>MTRDPNDARLTPDIPVHAAEDILGDLGMARIMLDDRVYTLRLTRARKLILTK</sequence>
<dbReference type="InterPro" id="IPR019600">
    <property type="entry name" value="Hemin_uptake_protein_HemP"/>
</dbReference>
<dbReference type="EMBL" id="CXPG01000013">
    <property type="protein sequence ID" value="CTQ32253.1"/>
    <property type="molecule type" value="Genomic_DNA"/>
</dbReference>
<dbReference type="RefSeq" id="WP_143114825.1">
    <property type="nucleotide sequence ID" value="NZ_CXPG01000013.1"/>
</dbReference>
<organism evidence="1 2">
    <name type="scientific">Jannaschia rubra</name>
    <dbReference type="NCBI Taxonomy" id="282197"/>
    <lineage>
        <taxon>Bacteria</taxon>
        <taxon>Pseudomonadati</taxon>
        <taxon>Pseudomonadota</taxon>
        <taxon>Alphaproteobacteria</taxon>
        <taxon>Rhodobacterales</taxon>
        <taxon>Roseobacteraceae</taxon>
        <taxon>Jannaschia</taxon>
    </lineage>
</organism>
<reference evidence="1 2" key="1">
    <citation type="submission" date="2015-07" db="EMBL/GenBank/DDBJ databases">
        <authorList>
            <person name="Noorani M."/>
        </authorList>
    </citation>
    <scope>NUCLEOTIDE SEQUENCE [LARGE SCALE GENOMIC DNA]</scope>
    <source>
        <strain evidence="1 2">CECT 5088</strain>
    </source>
</reference>
<evidence type="ECO:0000313" key="1">
    <source>
        <dbReference type="EMBL" id="CTQ32253.1"/>
    </source>
</evidence>
<accession>A0A0M6XPX0</accession>
<dbReference type="OrthoDB" id="7691333at2"/>
<dbReference type="STRING" id="282197.SAMN04488517_105187"/>
<dbReference type="Pfam" id="PF10636">
    <property type="entry name" value="hemP"/>
    <property type="match status" value="1"/>
</dbReference>
<protein>
    <submittedName>
        <fullName evidence="1">Hemin uptake protein hemP</fullName>
    </submittedName>
</protein>
<dbReference type="AlphaFoldDB" id="A0A0M6XPX0"/>
<gene>
    <name evidence="1" type="ORF">JAN5088_01016</name>
</gene>
<dbReference type="Proteomes" id="UP000048908">
    <property type="component" value="Unassembled WGS sequence"/>
</dbReference>
<dbReference type="Gene3D" id="2.10.70.10">
    <property type="entry name" value="Complement Module, domain 1"/>
    <property type="match status" value="1"/>
</dbReference>
<proteinExistence type="predicted"/>
<evidence type="ECO:0000313" key="2">
    <source>
        <dbReference type="Proteomes" id="UP000048908"/>
    </source>
</evidence>